<dbReference type="PANTHER" id="PTHR33018">
    <property type="entry name" value="OS10G0338966 PROTEIN-RELATED"/>
    <property type="match status" value="1"/>
</dbReference>
<keyword evidence="4" id="KW-1185">Reference proteome</keyword>
<dbReference type="EMBL" id="CP144690">
    <property type="protein sequence ID" value="WVY89368.1"/>
    <property type="molecule type" value="Genomic_DNA"/>
</dbReference>
<dbReference type="InterPro" id="IPR058352">
    <property type="entry name" value="DUF8039"/>
</dbReference>
<evidence type="ECO:0000259" key="2">
    <source>
        <dbReference type="Pfam" id="PF26133"/>
    </source>
</evidence>
<evidence type="ECO:0000313" key="4">
    <source>
        <dbReference type="Proteomes" id="UP001374535"/>
    </source>
</evidence>
<dbReference type="Pfam" id="PF26133">
    <property type="entry name" value="DUF8039"/>
    <property type="match status" value="1"/>
</dbReference>
<gene>
    <name evidence="3" type="ORF">V8G54_034882</name>
</gene>
<organism evidence="3 4">
    <name type="scientific">Vigna mungo</name>
    <name type="common">Black gram</name>
    <name type="synonym">Phaseolus mungo</name>
    <dbReference type="NCBI Taxonomy" id="3915"/>
    <lineage>
        <taxon>Eukaryota</taxon>
        <taxon>Viridiplantae</taxon>
        <taxon>Streptophyta</taxon>
        <taxon>Embryophyta</taxon>
        <taxon>Tracheophyta</taxon>
        <taxon>Spermatophyta</taxon>
        <taxon>Magnoliopsida</taxon>
        <taxon>eudicotyledons</taxon>
        <taxon>Gunneridae</taxon>
        <taxon>Pentapetalae</taxon>
        <taxon>rosids</taxon>
        <taxon>fabids</taxon>
        <taxon>Fabales</taxon>
        <taxon>Fabaceae</taxon>
        <taxon>Papilionoideae</taxon>
        <taxon>50 kb inversion clade</taxon>
        <taxon>NPAAA clade</taxon>
        <taxon>indigoferoid/millettioid clade</taxon>
        <taxon>Phaseoleae</taxon>
        <taxon>Vigna</taxon>
    </lineage>
</organism>
<feature type="domain" description="DUF8039" evidence="2">
    <location>
        <begin position="500"/>
        <end position="554"/>
    </location>
</feature>
<evidence type="ECO:0000313" key="3">
    <source>
        <dbReference type="EMBL" id="WVY89368.1"/>
    </source>
</evidence>
<protein>
    <recommendedName>
        <fullName evidence="2">DUF8039 domain-containing protein</fullName>
    </recommendedName>
</protein>
<feature type="region of interest" description="Disordered" evidence="1">
    <location>
        <begin position="476"/>
        <end position="499"/>
    </location>
</feature>
<dbReference type="PANTHER" id="PTHR33018:SF34">
    <property type="entry name" value="OS02G0472350 PROTEIN"/>
    <property type="match status" value="1"/>
</dbReference>
<evidence type="ECO:0000256" key="1">
    <source>
        <dbReference type="SAM" id="MobiDB-lite"/>
    </source>
</evidence>
<accession>A0AAQ3RDT3</accession>
<sequence>MANEVKLTIPGWQAPKLLLGRGVEKNSAFPLFIGNIIIGRGSGRMIQKEDLQNSMLSCYEDWLISIISFPWSNRWYIESRFRRIKSEVLERTPFLLVGFHLHAVRIHIFYQKKEQREGLFDGPELPSEHYFASQKPSQFSCLLLYVERLKYNLLLATVRNPSPSLVGIQSGMRQNGKTSGVNAMVSLPLAPIQLAIFPSLSMSLTQIALGTLNPNKIKGHSLLITWLWLIHIIAHGGNSPWDGEKKNKIRENKLIMTFHEPIYGLAHPPDLLVVWATCTVLEFGYINAMLAVAVGGVGALVGEGKISKNTDCVHISEEYQDSKVCWVSTHYVGVPHCLCCLQDEIDTDIAIEEKVFKRGKVASSPTSVSLSIPKHDLKTLGDERLCNAQQYLLDILAATIGRLEHPGRVRAVGPGVRIRDYFGSSIRHSSYAYNEEQRERLTQEITKRAELYSVFSSMFQQQFETYGMRPVPSPVQEQEHVVPPTGRSGKGSCSAPAAPGDDMDDASPCLLYILDDTETVLVARGTMFKAMTVVHGMQLSEDAVKVSVDEIIVPDAEAPLATSCYVYTRELCLWFCSLHRPPPTHLRQAVDL</sequence>
<dbReference type="AlphaFoldDB" id="A0AAQ3RDT3"/>
<name>A0AAQ3RDT3_VIGMU</name>
<dbReference type="Proteomes" id="UP001374535">
    <property type="component" value="Chromosome 11"/>
</dbReference>
<reference evidence="3 4" key="1">
    <citation type="journal article" date="2023" name="Life. Sci Alliance">
        <title>Evolutionary insights into 3D genome organization and epigenetic landscape of Vigna mungo.</title>
        <authorList>
            <person name="Junaid A."/>
            <person name="Singh B."/>
            <person name="Bhatia S."/>
        </authorList>
    </citation>
    <scope>NUCLEOTIDE SEQUENCE [LARGE SCALE GENOMIC DNA]</scope>
    <source>
        <strain evidence="3">Urdbean</strain>
    </source>
</reference>
<proteinExistence type="predicted"/>